<dbReference type="EMBL" id="LAZR01000747">
    <property type="protein sequence ID" value="KKN58801.1"/>
    <property type="molecule type" value="Genomic_DNA"/>
</dbReference>
<comment type="caution">
    <text evidence="2">The sequence shown here is derived from an EMBL/GenBank/DDBJ whole genome shotgun (WGS) entry which is preliminary data.</text>
</comment>
<keyword evidence="1" id="KW-0812">Transmembrane</keyword>
<accession>A0A0F9UC49</accession>
<feature type="transmembrane region" description="Helical" evidence="1">
    <location>
        <begin position="6"/>
        <end position="28"/>
    </location>
</feature>
<sequence>MGLIGIIVITAIVAIVGGGGGYLFWVLTRPLKNTWKAKVYQLGKGIREPLKDKKGDIISNLKIQDLIPYSRDILEKVDKEHGTTFYQLQKLKKTTPAPEDGTVDYWGKKFKEVSVLYHKDGCTLLKKGYDKSTGEIIFDPLPHSRVNIIKGEMGLRKNRLHEKKDILEAISPWIIAGIVIMGLIAISYLQGEAYIKVSENLKNVMQESNKKYDEFISQQAKIEELKQGIEPEQHDLGPQDEQ</sequence>
<proteinExistence type="predicted"/>
<keyword evidence="1" id="KW-0472">Membrane</keyword>
<gene>
    <name evidence="2" type="ORF">LCGC14_0548070</name>
</gene>
<protein>
    <submittedName>
        <fullName evidence="2">Uncharacterized protein</fullName>
    </submittedName>
</protein>
<evidence type="ECO:0000256" key="1">
    <source>
        <dbReference type="SAM" id="Phobius"/>
    </source>
</evidence>
<evidence type="ECO:0000313" key="2">
    <source>
        <dbReference type="EMBL" id="KKN58801.1"/>
    </source>
</evidence>
<keyword evidence="1" id="KW-1133">Transmembrane helix</keyword>
<feature type="transmembrane region" description="Helical" evidence="1">
    <location>
        <begin position="166"/>
        <end position="189"/>
    </location>
</feature>
<organism evidence="2">
    <name type="scientific">marine sediment metagenome</name>
    <dbReference type="NCBI Taxonomy" id="412755"/>
    <lineage>
        <taxon>unclassified sequences</taxon>
        <taxon>metagenomes</taxon>
        <taxon>ecological metagenomes</taxon>
    </lineage>
</organism>
<reference evidence="2" key="1">
    <citation type="journal article" date="2015" name="Nature">
        <title>Complex archaea that bridge the gap between prokaryotes and eukaryotes.</title>
        <authorList>
            <person name="Spang A."/>
            <person name="Saw J.H."/>
            <person name="Jorgensen S.L."/>
            <person name="Zaremba-Niedzwiedzka K."/>
            <person name="Martijn J."/>
            <person name="Lind A.E."/>
            <person name="van Eijk R."/>
            <person name="Schleper C."/>
            <person name="Guy L."/>
            <person name="Ettema T.J."/>
        </authorList>
    </citation>
    <scope>NUCLEOTIDE SEQUENCE</scope>
</reference>
<name>A0A0F9UC49_9ZZZZ</name>
<dbReference type="AlphaFoldDB" id="A0A0F9UC49"/>